<dbReference type="EMBL" id="JACYCF010000017">
    <property type="protein sequence ID" value="KAF8751767.1"/>
    <property type="molecule type" value="Genomic_DNA"/>
</dbReference>
<gene>
    <name evidence="2" type="ORF">RHS01_08395</name>
</gene>
<feature type="compositionally biased region" description="Low complexity" evidence="1">
    <location>
        <begin position="82"/>
        <end position="95"/>
    </location>
</feature>
<evidence type="ECO:0000313" key="3">
    <source>
        <dbReference type="Proteomes" id="UP000614334"/>
    </source>
</evidence>
<dbReference type="Proteomes" id="UP000614334">
    <property type="component" value="Unassembled WGS sequence"/>
</dbReference>
<comment type="caution">
    <text evidence="2">The sequence shown here is derived from an EMBL/GenBank/DDBJ whole genome shotgun (WGS) entry which is preliminary data.</text>
</comment>
<name>A0A8H7I803_9AGAM</name>
<feature type="region of interest" description="Disordered" evidence="1">
    <location>
        <begin position="19"/>
        <end position="43"/>
    </location>
</feature>
<evidence type="ECO:0000256" key="1">
    <source>
        <dbReference type="SAM" id="MobiDB-lite"/>
    </source>
</evidence>
<sequence>MFRGNPLPTTLLRPITPSATLARNGTGANHCRSPQGYPQPHQPSWVLAGPNIIQGQQLAELKAICKETNNLVGDKDQGGAQTKPGPLTGPVTLLPTQEGKSTLQAQLGLGSKPIPPLKRNRF</sequence>
<dbReference type="AlphaFoldDB" id="A0A8H7I803"/>
<feature type="region of interest" description="Disordered" evidence="1">
    <location>
        <begin position="72"/>
        <end position="95"/>
    </location>
</feature>
<organism evidence="2 3">
    <name type="scientific">Rhizoctonia solani</name>
    <dbReference type="NCBI Taxonomy" id="456999"/>
    <lineage>
        <taxon>Eukaryota</taxon>
        <taxon>Fungi</taxon>
        <taxon>Dikarya</taxon>
        <taxon>Basidiomycota</taxon>
        <taxon>Agaricomycotina</taxon>
        <taxon>Agaricomycetes</taxon>
        <taxon>Cantharellales</taxon>
        <taxon>Ceratobasidiaceae</taxon>
        <taxon>Rhizoctonia</taxon>
    </lineage>
</organism>
<accession>A0A8H7I803</accession>
<protein>
    <submittedName>
        <fullName evidence="2">Uncharacterized protein</fullName>
    </submittedName>
</protein>
<reference evidence="2" key="1">
    <citation type="submission" date="2020-09" db="EMBL/GenBank/DDBJ databases">
        <title>Comparative genome analyses of four rice-infecting Rhizoctonia solani isolates reveal extensive enrichment of homogalacturonan modification genes.</title>
        <authorList>
            <person name="Lee D.-Y."/>
            <person name="Jeon J."/>
            <person name="Kim K.-T."/>
            <person name="Cheong K."/>
            <person name="Song H."/>
            <person name="Choi G."/>
            <person name="Ko J."/>
            <person name="Opiyo S.O."/>
            <person name="Zuo S."/>
            <person name="Madhav S."/>
            <person name="Lee Y.-H."/>
            <person name="Wang G.-L."/>
        </authorList>
    </citation>
    <scope>NUCLEOTIDE SEQUENCE</scope>
    <source>
        <strain evidence="2">AG1-IA B2</strain>
    </source>
</reference>
<proteinExistence type="predicted"/>
<evidence type="ECO:0000313" key="2">
    <source>
        <dbReference type="EMBL" id="KAF8751767.1"/>
    </source>
</evidence>